<evidence type="ECO:0000256" key="1">
    <source>
        <dbReference type="ARBA" id="ARBA00005817"/>
    </source>
</evidence>
<evidence type="ECO:0000259" key="3">
    <source>
        <dbReference type="SMART" id="SM00893"/>
    </source>
</evidence>
<dbReference type="AlphaFoldDB" id="A0A1G1KV46"/>
<dbReference type="PANTHER" id="PTHR43153:SF1">
    <property type="entry name" value="ELECTRON TRANSFER FLAVOPROTEIN SUBUNIT ALPHA, MITOCHONDRIAL"/>
    <property type="match status" value="1"/>
</dbReference>
<dbReference type="InterPro" id="IPR029035">
    <property type="entry name" value="DHS-like_NAD/FAD-binding_dom"/>
</dbReference>
<dbReference type="Pfam" id="PF01012">
    <property type="entry name" value="ETF"/>
    <property type="match status" value="1"/>
</dbReference>
<dbReference type="EMBL" id="MHFR01000048">
    <property type="protein sequence ID" value="OGW96828.1"/>
    <property type="molecule type" value="Genomic_DNA"/>
</dbReference>
<sequence>METILYIAHTESNGSLSKASMETLTAASDLAKKLAGATFVAGLIGENVQSAVNAVSNCGASKFYAVEGADFGSSRYASDVAALEILIRTANATIVLASSTSRFCRAMPGVAYRLKGLIDTHVSGFETGSGKLEIQRWYYRQRMVASMSRTQRPWLLLVDSGIYPAFQAQTGSATLQKIDMKLDESKKKTKVVGLQAPQTTAQTIRPDAALLFVAGAGWTKKQADGQIHIKDAERIILDFLNSSNASLGSSKSLVDQGSEGEEVLPFLSHLNQVGQTGSTPRHPKGLAACCHGEEPHTVGWRFINERRAVNLDPNCGWAQGKADVLYVADAFQVMTKVTELLTKK</sequence>
<dbReference type="GO" id="GO:0033539">
    <property type="term" value="P:fatty acid beta-oxidation using acyl-CoA dehydrogenase"/>
    <property type="evidence" value="ECO:0007669"/>
    <property type="project" value="TreeGrafter"/>
</dbReference>
<comment type="caution">
    <text evidence="4">The sequence shown here is derived from an EMBL/GenBank/DDBJ whole genome shotgun (WGS) entry which is preliminary data.</text>
</comment>
<dbReference type="InterPro" id="IPR014730">
    <property type="entry name" value="ETF_a/b_N"/>
</dbReference>
<dbReference type="SMART" id="SM00893">
    <property type="entry name" value="ETF"/>
    <property type="match status" value="1"/>
</dbReference>
<dbReference type="SUPFAM" id="SSF52402">
    <property type="entry name" value="Adenine nucleotide alpha hydrolases-like"/>
    <property type="match status" value="1"/>
</dbReference>
<dbReference type="InterPro" id="IPR014729">
    <property type="entry name" value="Rossmann-like_a/b/a_fold"/>
</dbReference>
<proteinExistence type="inferred from homology"/>
<dbReference type="SUPFAM" id="SSF52467">
    <property type="entry name" value="DHS-like NAD/FAD-binding domain"/>
    <property type="match status" value="1"/>
</dbReference>
<name>A0A1G1KV46_9BACT</name>
<protein>
    <submittedName>
        <fullName evidence="4">Electron transfer flavoprotein subunit alpha</fullName>
    </submittedName>
</protein>
<dbReference type="GO" id="GO:0009055">
    <property type="term" value="F:electron transfer activity"/>
    <property type="evidence" value="ECO:0007669"/>
    <property type="project" value="InterPro"/>
</dbReference>
<dbReference type="Gene3D" id="3.40.50.620">
    <property type="entry name" value="HUPs"/>
    <property type="match status" value="1"/>
</dbReference>
<feature type="domain" description="Electron transfer flavoprotein alpha/beta-subunit N-terminal" evidence="3">
    <location>
        <begin position="4"/>
        <end position="191"/>
    </location>
</feature>
<reference evidence="4 5" key="1">
    <citation type="journal article" date="2016" name="Nat. Commun.">
        <title>Thousands of microbial genomes shed light on interconnected biogeochemical processes in an aquifer system.</title>
        <authorList>
            <person name="Anantharaman K."/>
            <person name="Brown C.T."/>
            <person name="Hug L.A."/>
            <person name="Sharon I."/>
            <person name="Castelle C.J."/>
            <person name="Probst A.J."/>
            <person name="Thomas B.C."/>
            <person name="Singh A."/>
            <person name="Wilkins M.J."/>
            <person name="Karaoz U."/>
            <person name="Brodie E.L."/>
            <person name="Williams K.H."/>
            <person name="Hubbard S.S."/>
            <person name="Banfield J.F."/>
        </authorList>
    </citation>
    <scope>NUCLEOTIDE SEQUENCE [LARGE SCALE GENOMIC DNA]</scope>
</reference>
<evidence type="ECO:0000313" key="4">
    <source>
        <dbReference type="EMBL" id="OGW96828.1"/>
    </source>
</evidence>
<gene>
    <name evidence="4" type="ORF">A3G33_01695</name>
</gene>
<keyword evidence="2" id="KW-0249">Electron transport</keyword>
<dbReference type="PANTHER" id="PTHR43153">
    <property type="entry name" value="ELECTRON TRANSFER FLAVOPROTEIN ALPHA"/>
    <property type="match status" value="1"/>
</dbReference>
<accession>A0A1G1KV46</accession>
<evidence type="ECO:0000313" key="5">
    <source>
        <dbReference type="Proteomes" id="UP000178187"/>
    </source>
</evidence>
<dbReference type="GO" id="GO:0050660">
    <property type="term" value="F:flavin adenine dinucleotide binding"/>
    <property type="evidence" value="ECO:0007669"/>
    <property type="project" value="InterPro"/>
</dbReference>
<keyword evidence="2" id="KW-0813">Transport</keyword>
<evidence type="ECO:0000256" key="2">
    <source>
        <dbReference type="ARBA" id="ARBA00022982"/>
    </source>
</evidence>
<comment type="similarity">
    <text evidence="1">Belongs to the ETF alpha-subunit/FixB family.</text>
</comment>
<dbReference type="InterPro" id="IPR001308">
    <property type="entry name" value="ETF_a/FixB"/>
</dbReference>
<organism evidence="4 5">
    <name type="scientific">Candidatus Danuiimicrobium aquiferis</name>
    <dbReference type="NCBI Taxonomy" id="1801832"/>
    <lineage>
        <taxon>Bacteria</taxon>
        <taxon>Pseudomonadati</taxon>
        <taxon>Candidatus Omnitrophota</taxon>
        <taxon>Candidatus Danuiimicrobium</taxon>
    </lineage>
</organism>
<dbReference type="Proteomes" id="UP000178187">
    <property type="component" value="Unassembled WGS sequence"/>
</dbReference>
<dbReference type="Gene3D" id="3.40.50.1220">
    <property type="entry name" value="TPP-binding domain"/>
    <property type="match status" value="1"/>
</dbReference>